<organism evidence="3 4">
    <name type="scientific">Clytia hemisphaerica</name>
    <dbReference type="NCBI Taxonomy" id="252671"/>
    <lineage>
        <taxon>Eukaryota</taxon>
        <taxon>Metazoa</taxon>
        <taxon>Cnidaria</taxon>
        <taxon>Hydrozoa</taxon>
        <taxon>Hydroidolina</taxon>
        <taxon>Leptothecata</taxon>
        <taxon>Obeliida</taxon>
        <taxon>Clytiidae</taxon>
        <taxon>Clytia</taxon>
    </lineage>
</organism>
<sequence length="260" mass="26586">MKFYPVIAAILVLLSSSSYGQSTSSIEPSSTASPAEASQSQSVTPSVSPSVSESVGGSEATSSMSMSESMSPSQSVDGSSQSVDGGSVSQSASASNSQDMQSSSSQAGAMASSSMSVSASASAGGAEESSSVSASQSHMESSATVSASIDPTQSSNSIDVVQTSAVAEGTFTKWTMDCENKCCDHAEDGGWKSSADTMKLNLTRTCAVSKCTPDKYNSTLQYEETCKEACDETCNSAALLKISSMSLIILSFAMFKNILM</sequence>
<keyword evidence="2" id="KW-0732">Signal</keyword>
<proteinExistence type="predicted"/>
<dbReference type="GeneID" id="136797520"/>
<dbReference type="EnsemblMetazoa" id="CLYHEMT003680.1">
    <property type="protein sequence ID" value="CLYHEMP003680.1"/>
    <property type="gene ID" value="CLYHEMG003680"/>
</dbReference>
<name>A0A7M5UWA7_9CNID</name>
<reference evidence="3" key="1">
    <citation type="submission" date="2021-01" db="UniProtKB">
        <authorList>
            <consortium name="EnsemblMetazoa"/>
        </authorList>
    </citation>
    <scope>IDENTIFICATION</scope>
</reference>
<feature type="compositionally biased region" description="Polar residues" evidence="1">
    <location>
        <begin position="144"/>
        <end position="156"/>
    </location>
</feature>
<evidence type="ECO:0000313" key="3">
    <source>
        <dbReference type="EnsemblMetazoa" id="CLYHEMP003680.1"/>
    </source>
</evidence>
<protein>
    <recommendedName>
        <fullName evidence="5">Cnidarian restricted protein</fullName>
    </recommendedName>
</protein>
<evidence type="ECO:0000256" key="1">
    <source>
        <dbReference type="SAM" id="MobiDB-lite"/>
    </source>
</evidence>
<feature type="chain" id="PRO_5029712986" description="Cnidarian restricted protein" evidence="2">
    <location>
        <begin position="21"/>
        <end position="260"/>
    </location>
</feature>
<feature type="region of interest" description="Disordered" evidence="1">
    <location>
        <begin position="20"/>
        <end position="156"/>
    </location>
</feature>
<evidence type="ECO:0000256" key="2">
    <source>
        <dbReference type="SAM" id="SignalP"/>
    </source>
</evidence>
<keyword evidence="4" id="KW-1185">Reference proteome</keyword>
<evidence type="ECO:0000313" key="4">
    <source>
        <dbReference type="Proteomes" id="UP000594262"/>
    </source>
</evidence>
<dbReference type="RefSeq" id="XP_066910203.1">
    <property type="nucleotide sequence ID" value="XM_067054102.1"/>
</dbReference>
<accession>A0A7M5UWA7</accession>
<feature type="compositionally biased region" description="Low complexity" evidence="1">
    <location>
        <begin position="20"/>
        <end position="143"/>
    </location>
</feature>
<dbReference type="Proteomes" id="UP000594262">
    <property type="component" value="Unplaced"/>
</dbReference>
<feature type="signal peptide" evidence="2">
    <location>
        <begin position="1"/>
        <end position="20"/>
    </location>
</feature>
<evidence type="ECO:0008006" key="5">
    <source>
        <dbReference type="Google" id="ProtNLM"/>
    </source>
</evidence>
<dbReference type="AlphaFoldDB" id="A0A7M5UWA7"/>